<protein>
    <submittedName>
        <fullName evidence="2">Uncharacterized protein</fullName>
    </submittedName>
</protein>
<dbReference type="AlphaFoldDB" id="A0A238VJL4"/>
<proteinExistence type="predicted"/>
<organism evidence="2 3">
    <name type="scientific">Hymenobacter mucosus</name>
    <dbReference type="NCBI Taxonomy" id="1411120"/>
    <lineage>
        <taxon>Bacteria</taxon>
        <taxon>Pseudomonadati</taxon>
        <taxon>Bacteroidota</taxon>
        <taxon>Cytophagia</taxon>
        <taxon>Cytophagales</taxon>
        <taxon>Hymenobacteraceae</taxon>
        <taxon>Hymenobacter</taxon>
    </lineage>
</organism>
<keyword evidence="3" id="KW-1185">Reference proteome</keyword>
<feature type="signal peptide" evidence="1">
    <location>
        <begin position="1"/>
        <end position="20"/>
    </location>
</feature>
<gene>
    <name evidence="2" type="ORF">SAMN06269173_101665</name>
</gene>
<keyword evidence="1" id="KW-0732">Signal</keyword>
<accession>A0A238VJL4</accession>
<evidence type="ECO:0000313" key="2">
    <source>
        <dbReference type="EMBL" id="SNR33689.1"/>
    </source>
</evidence>
<sequence length="243" mass="26519">MVIRYCILFALLLSAEGVYAQQANTGSGADAQTNLNSLAAGSAAVLPRGESYGMVGSPYVDNRWLPARLHMTNKVPLAPVPLKYDVLNRRLLMLPVNRPNDSLQLNDRLVAGFDLEEPAGIAGPARQRTFRRFSEAPSPELRSDFVEVIHEGNYVLLKRYEKVLKKANYQGAYSSGERSDIVEDKTTYYLRRPDATVVPVKLTMKALQAAAPELAGNLKAASGASAAKSDKEWAAVLAVVDKK</sequence>
<evidence type="ECO:0000313" key="3">
    <source>
        <dbReference type="Proteomes" id="UP000198310"/>
    </source>
</evidence>
<reference evidence="3" key="1">
    <citation type="submission" date="2017-06" db="EMBL/GenBank/DDBJ databases">
        <authorList>
            <person name="Varghese N."/>
            <person name="Submissions S."/>
        </authorList>
    </citation>
    <scope>NUCLEOTIDE SEQUENCE [LARGE SCALE GENOMIC DNA]</scope>
    <source>
        <strain evidence="3">DSM 28041</strain>
    </source>
</reference>
<feature type="chain" id="PRO_5013076748" evidence="1">
    <location>
        <begin position="21"/>
        <end position="243"/>
    </location>
</feature>
<name>A0A238VJL4_9BACT</name>
<evidence type="ECO:0000256" key="1">
    <source>
        <dbReference type="SAM" id="SignalP"/>
    </source>
</evidence>
<dbReference type="EMBL" id="FZNS01000001">
    <property type="protein sequence ID" value="SNR33689.1"/>
    <property type="molecule type" value="Genomic_DNA"/>
</dbReference>
<dbReference type="Proteomes" id="UP000198310">
    <property type="component" value="Unassembled WGS sequence"/>
</dbReference>